<feature type="non-terminal residue" evidence="1">
    <location>
        <position position="1"/>
    </location>
</feature>
<proteinExistence type="predicted"/>
<evidence type="ECO:0000313" key="1">
    <source>
        <dbReference type="EMBL" id="SVA62127.1"/>
    </source>
</evidence>
<accession>A0A381XD69</accession>
<protein>
    <submittedName>
        <fullName evidence="1">Uncharacterized protein</fullName>
    </submittedName>
</protein>
<name>A0A381XD69_9ZZZZ</name>
<sequence length="39" mass="4373">SCGLKNFNPLKAPPSGIGDRYLQILWYLQIFCAKMIGSE</sequence>
<organism evidence="1">
    <name type="scientific">marine metagenome</name>
    <dbReference type="NCBI Taxonomy" id="408172"/>
    <lineage>
        <taxon>unclassified sequences</taxon>
        <taxon>metagenomes</taxon>
        <taxon>ecological metagenomes</taxon>
    </lineage>
</organism>
<dbReference type="EMBL" id="UINC01014590">
    <property type="protein sequence ID" value="SVA62127.1"/>
    <property type="molecule type" value="Genomic_DNA"/>
</dbReference>
<dbReference type="AlphaFoldDB" id="A0A381XD69"/>
<gene>
    <name evidence="1" type="ORF">METZ01_LOCUS114981</name>
</gene>
<reference evidence="1" key="1">
    <citation type="submission" date="2018-05" db="EMBL/GenBank/DDBJ databases">
        <authorList>
            <person name="Lanie J.A."/>
            <person name="Ng W.-L."/>
            <person name="Kazmierczak K.M."/>
            <person name="Andrzejewski T.M."/>
            <person name="Davidsen T.M."/>
            <person name="Wayne K.J."/>
            <person name="Tettelin H."/>
            <person name="Glass J.I."/>
            <person name="Rusch D."/>
            <person name="Podicherti R."/>
            <person name="Tsui H.-C.T."/>
            <person name="Winkler M.E."/>
        </authorList>
    </citation>
    <scope>NUCLEOTIDE SEQUENCE</scope>
</reference>